<keyword evidence="2" id="KW-1185">Reference proteome</keyword>
<name>A0A1Y1ZBJ2_9PLEO</name>
<evidence type="ECO:0000313" key="2">
    <source>
        <dbReference type="Proteomes" id="UP000193144"/>
    </source>
</evidence>
<reference evidence="1 2" key="1">
    <citation type="submission" date="2016-07" db="EMBL/GenBank/DDBJ databases">
        <title>Pervasive Adenine N6-methylation of Active Genes in Fungi.</title>
        <authorList>
            <consortium name="DOE Joint Genome Institute"/>
            <person name="Mondo S.J."/>
            <person name="Dannebaum R.O."/>
            <person name="Kuo R.C."/>
            <person name="Labutti K."/>
            <person name="Haridas S."/>
            <person name="Kuo A."/>
            <person name="Salamov A."/>
            <person name="Ahrendt S.R."/>
            <person name="Lipzen A."/>
            <person name="Sullivan W."/>
            <person name="Andreopoulos W.B."/>
            <person name="Clum A."/>
            <person name="Lindquist E."/>
            <person name="Daum C."/>
            <person name="Ramamoorthy G.K."/>
            <person name="Gryganskyi A."/>
            <person name="Culley D."/>
            <person name="Magnuson J.K."/>
            <person name="James T.Y."/>
            <person name="O'Malley M.A."/>
            <person name="Stajich J.E."/>
            <person name="Spatafora J.W."/>
            <person name="Visel A."/>
            <person name="Grigoriev I.V."/>
        </authorList>
    </citation>
    <scope>NUCLEOTIDE SEQUENCE [LARGE SCALE GENOMIC DNA]</scope>
    <source>
        <strain evidence="1 2">CBS 115471</strain>
    </source>
</reference>
<dbReference type="PANTHER" id="PTHR38790:SF9">
    <property type="entry name" value="F-BOX DOMAIN-CONTAINING PROTEIN"/>
    <property type="match status" value="1"/>
</dbReference>
<dbReference type="STRING" id="1231657.A0A1Y1ZBJ2"/>
<dbReference type="OrthoDB" id="3796204at2759"/>
<organism evidence="1 2">
    <name type="scientific">Clohesyomyces aquaticus</name>
    <dbReference type="NCBI Taxonomy" id="1231657"/>
    <lineage>
        <taxon>Eukaryota</taxon>
        <taxon>Fungi</taxon>
        <taxon>Dikarya</taxon>
        <taxon>Ascomycota</taxon>
        <taxon>Pezizomycotina</taxon>
        <taxon>Dothideomycetes</taxon>
        <taxon>Pleosporomycetidae</taxon>
        <taxon>Pleosporales</taxon>
        <taxon>Lindgomycetaceae</taxon>
        <taxon>Clohesyomyces</taxon>
    </lineage>
</organism>
<protein>
    <submittedName>
        <fullName evidence="1">Uncharacterized protein</fullName>
    </submittedName>
</protein>
<sequence>MVCPPEEGKYNTTQVEYRYEFRPVPRQHDPIMRVILQAMKELAMHDMLFTAARVKVWNTTSSPPIWPPSIWRFNALKEWLLYLLDGDILLWGDRKRRLQQIGWQRNGKVFRILDLPPELRLAMYELIPGLVYPLTQITSPGAQPHDTRRSQAPLVLGIGWGPRPIHGRRNKNIPDRAPRWVLREGGVDTYPPNVNFLVTCRGIHEEALHHMWTGTRMHFVDSRPLMNVCDAIAAPRPATDFNCLTKLELSFTNAEYFRFLSVKIEPFLHIDPAKPNVHYIINLVNLEDRQLHFQSPYEATREDPWRTSSHTCQRVVVD</sequence>
<dbReference type="AlphaFoldDB" id="A0A1Y1ZBJ2"/>
<dbReference type="PANTHER" id="PTHR38790">
    <property type="entry name" value="2EXR DOMAIN-CONTAINING PROTEIN-RELATED"/>
    <property type="match status" value="1"/>
</dbReference>
<evidence type="ECO:0000313" key="1">
    <source>
        <dbReference type="EMBL" id="ORY07662.1"/>
    </source>
</evidence>
<proteinExistence type="predicted"/>
<dbReference type="EMBL" id="MCFA01000107">
    <property type="protein sequence ID" value="ORY07662.1"/>
    <property type="molecule type" value="Genomic_DNA"/>
</dbReference>
<dbReference type="Proteomes" id="UP000193144">
    <property type="component" value="Unassembled WGS sequence"/>
</dbReference>
<gene>
    <name evidence="1" type="ORF">BCR34DRAFT_590219</name>
</gene>
<comment type="caution">
    <text evidence="1">The sequence shown here is derived from an EMBL/GenBank/DDBJ whole genome shotgun (WGS) entry which is preliminary data.</text>
</comment>
<accession>A0A1Y1ZBJ2</accession>